<sequence length="566" mass="63361">MDEDVDVSRWILEFLLRKSENNGVVKRALKAIPFPNDDLRLKKTVLLGAIESELSDASVSETFLENLEIVEELDHRQGFETLHSMKDAYCAVALECTVKYLVVRAASRRGRKYLEAVKRIWRGRISQMEESGKTHLLTDELKKRREEVEAAIFDASLSKKFAAMNTRNDALRLVGVYLGEAWALMGPAFLELAERLRDKQNVVVGSDVDEVGDAVDGSGAVENQNDRDGHEMDAQPTDRAQVQELNVQSTNKVDANGSRNDQLCDKAAEEIVTSTNAGRELLVTDRQVPKDKEIQKENLALGCKPGTSHRCHRGPVKIVDIDNLGPDTSCCKSDSLSTCNVNEVQQTLKSNCSELQAKVTDPLPEIIRVSETVTSDLATKELNRMEVDIPNPFDKSVVPIAIADKSAEPSQSFANVDKSAEPTQPSYPIQSCNGNVGNPSCSHHQNNGARPSIMERNNTAQTYEWVDSADGSPEGKVNHTGRLHLPGPKRKAVTPLPNNEMAKLAKRRKVKRWSMLEEDTLRTGILKYGEGNWKLILDSYREIFQGRKQVDLKDKWRNMKRYKLHF</sequence>
<dbReference type="PANTHER" id="PTHR46993">
    <property type="entry name" value="MYB TRANSCRIPTION FACTOR"/>
    <property type="match status" value="1"/>
</dbReference>
<dbReference type="Pfam" id="PF00249">
    <property type="entry name" value="Myb_DNA-binding"/>
    <property type="match status" value="1"/>
</dbReference>
<evidence type="ECO:0000313" key="6">
    <source>
        <dbReference type="EMBL" id="KAF3432695.1"/>
    </source>
</evidence>
<dbReference type="CDD" id="cd11660">
    <property type="entry name" value="SANT_TRF"/>
    <property type="match status" value="1"/>
</dbReference>
<protein>
    <submittedName>
        <fullName evidence="6">Uncharacterized protein</fullName>
    </submittedName>
</protein>
<dbReference type="AlphaFoldDB" id="A0A8K0DKJ4"/>
<organism evidence="6 7">
    <name type="scientific">Rhamnella rubrinervis</name>
    <dbReference type="NCBI Taxonomy" id="2594499"/>
    <lineage>
        <taxon>Eukaryota</taxon>
        <taxon>Viridiplantae</taxon>
        <taxon>Streptophyta</taxon>
        <taxon>Embryophyta</taxon>
        <taxon>Tracheophyta</taxon>
        <taxon>Spermatophyta</taxon>
        <taxon>Magnoliopsida</taxon>
        <taxon>eudicotyledons</taxon>
        <taxon>Gunneridae</taxon>
        <taxon>Pentapetalae</taxon>
        <taxon>rosids</taxon>
        <taxon>fabids</taxon>
        <taxon>Rosales</taxon>
        <taxon>Rhamnaceae</taxon>
        <taxon>rhamnoid group</taxon>
        <taxon>Rhamneae</taxon>
        <taxon>Rhamnella</taxon>
    </lineage>
</organism>
<dbReference type="PROSITE" id="PS51294">
    <property type="entry name" value="HTH_MYB"/>
    <property type="match status" value="1"/>
</dbReference>
<feature type="compositionally biased region" description="Basic and acidic residues" evidence="3">
    <location>
        <begin position="224"/>
        <end position="233"/>
    </location>
</feature>
<accession>A0A8K0DKJ4</accession>
<evidence type="ECO:0000259" key="5">
    <source>
        <dbReference type="PROSITE" id="PS51294"/>
    </source>
</evidence>
<dbReference type="InterPro" id="IPR017930">
    <property type="entry name" value="Myb_dom"/>
</dbReference>
<dbReference type="PANTHER" id="PTHR46993:SF6">
    <property type="entry name" value="MYB TRANSCRIPTION FACTOR"/>
    <property type="match status" value="1"/>
</dbReference>
<dbReference type="EMBL" id="VOIH02000011">
    <property type="protein sequence ID" value="KAF3432695.1"/>
    <property type="molecule type" value="Genomic_DNA"/>
</dbReference>
<feature type="domain" description="Myb-like" evidence="4">
    <location>
        <begin position="505"/>
        <end position="560"/>
    </location>
</feature>
<evidence type="ECO:0000313" key="7">
    <source>
        <dbReference type="Proteomes" id="UP000796880"/>
    </source>
</evidence>
<dbReference type="InterPro" id="IPR001005">
    <property type="entry name" value="SANT/Myb"/>
</dbReference>
<dbReference type="SUPFAM" id="SSF46689">
    <property type="entry name" value="Homeodomain-like"/>
    <property type="match status" value="1"/>
</dbReference>
<gene>
    <name evidence="6" type="ORF">FNV43_RR23797</name>
</gene>
<feature type="compositionally biased region" description="Basic residues" evidence="3">
    <location>
        <begin position="479"/>
        <end position="492"/>
    </location>
</feature>
<feature type="region of interest" description="Disordered" evidence="3">
    <location>
        <begin position="469"/>
        <end position="492"/>
    </location>
</feature>
<feature type="region of interest" description="Disordered" evidence="3">
    <location>
        <begin position="213"/>
        <end position="238"/>
    </location>
</feature>
<evidence type="ECO:0000259" key="4">
    <source>
        <dbReference type="PROSITE" id="PS50090"/>
    </source>
</evidence>
<evidence type="ECO:0000256" key="3">
    <source>
        <dbReference type="SAM" id="MobiDB-lite"/>
    </source>
</evidence>
<dbReference type="OrthoDB" id="608866at2759"/>
<dbReference type="Gene3D" id="1.10.246.220">
    <property type="match status" value="1"/>
</dbReference>
<keyword evidence="2" id="KW-0539">Nucleus</keyword>
<name>A0A8K0DKJ4_9ROSA</name>
<dbReference type="PROSITE" id="PS50090">
    <property type="entry name" value="MYB_LIKE"/>
    <property type="match status" value="1"/>
</dbReference>
<comment type="caution">
    <text evidence="6">The sequence shown here is derived from an EMBL/GenBank/DDBJ whole genome shotgun (WGS) entry which is preliminary data.</text>
</comment>
<comment type="subcellular location">
    <subcellularLocation>
        <location evidence="1">Nucleus</location>
    </subcellularLocation>
</comment>
<proteinExistence type="predicted"/>
<evidence type="ECO:0000256" key="1">
    <source>
        <dbReference type="ARBA" id="ARBA00004123"/>
    </source>
</evidence>
<evidence type="ECO:0000256" key="2">
    <source>
        <dbReference type="ARBA" id="ARBA00023242"/>
    </source>
</evidence>
<dbReference type="InterPro" id="IPR009057">
    <property type="entry name" value="Homeodomain-like_sf"/>
</dbReference>
<dbReference type="SMART" id="SM00717">
    <property type="entry name" value="SANT"/>
    <property type="match status" value="1"/>
</dbReference>
<feature type="domain" description="HTH myb-type" evidence="5">
    <location>
        <begin position="505"/>
        <end position="564"/>
    </location>
</feature>
<dbReference type="Proteomes" id="UP000796880">
    <property type="component" value="Unassembled WGS sequence"/>
</dbReference>
<reference evidence="6" key="1">
    <citation type="submission" date="2020-03" db="EMBL/GenBank/DDBJ databases">
        <title>A high-quality chromosome-level genome assembly of a woody plant with both climbing and erect habits, Rhamnella rubrinervis.</title>
        <authorList>
            <person name="Lu Z."/>
            <person name="Yang Y."/>
            <person name="Zhu X."/>
            <person name="Sun Y."/>
        </authorList>
    </citation>
    <scope>NUCLEOTIDE SEQUENCE</scope>
    <source>
        <strain evidence="6">BYM</strain>
        <tissue evidence="6">Leaf</tissue>
    </source>
</reference>
<keyword evidence="7" id="KW-1185">Reference proteome</keyword>
<dbReference type="GO" id="GO:0005634">
    <property type="term" value="C:nucleus"/>
    <property type="evidence" value="ECO:0007669"/>
    <property type="project" value="UniProtKB-SubCell"/>
</dbReference>